<dbReference type="EMBL" id="AP025314">
    <property type="protein sequence ID" value="BDD07764.1"/>
    <property type="molecule type" value="Genomic_DNA"/>
</dbReference>
<evidence type="ECO:0000313" key="2">
    <source>
        <dbReference type="Proteomes" id="UP001348817"/>
    </source>
</evidence>
<name>A0AAU9CN53_9BACT</name>
<dbReference type="Proteomes" id="UP001348817">
    <property type="component" value="Chromosome"/>
</dbReference>
<reference evidence="1 2" key="1">
    <citation type="submission" date="2021-12" db="EMBL/GenBank/DDBJ databases">
        <title>Genome sequencing of bacteria with rrn-lacking chromosome and rrn-plasmid.</title>
        <authorList>
            <person name="Anda M."/>
            <person name="Iwasaki W."/>
        </authorList>
    </citation>
    <scope>NUCLEOTIDE SEQUENCE [LARGE SCALE GENOMIC DNA]</scope>
    <source>
        <strain evidence="1 2">DSM 100852</strain>
    </source>
</reference>
<evidence type="ECO:0000313" key="1">
    <source>
        <dbReference type="EMBL" id="BDD07764.1"/>
    </source>
</evidence>
<organism evidence="1 2">
    <name type="scientific">Fulvitalea axinellae</name>
    <dbReference type="NCBI Taxonomy" id="1182444"/>
    <lineage>
        <taxon>Bacteria</taxon>
        <taxon>Pseudomonadati</taxon>
        <taxon>Bacteroidota</taxon>
        <taxon>Cytophagia</taxon>
        <taxon>Cytophagales</taxon>
        <taxon>Persicobacteraceae</taxon>
        <taxon>Fulvitalea</taxon>
    </lineage>
</organism>
<dbReference type="RefSeq" id="WP_338393072.1">
    <property type="nucleotide sequence ID" value="NZ_AP025314.1"/>
</dbReference>
<dbReference type="AlphaFoldDB" id="A0AAU9CN53"/>
<accession>A0AAU9CN53</accession>
<gene>
    <name evidence="1" type="ORF">FUAX_01960</name>
</gene>
<keyword evidence="2" id="KW-1185">Reference proteome</keyword>
<protein>
    <submittedName>
        <fullName evidence="1">Uncharacterized protein</fullName>
    </submittedName>
</protein>
<sequence>MHNYLDLEIATVEQYSMIVDLEALEEWRQLGWKTYKEVQLPAGDEDAFRLYGEFDKRTQTLMFNKPVLLNEMSKDQLINREVIDAVMHLGNYGMGGAGFFGLLLDTEEYLTYATWSSGDFVIVNDRVVECSPEHYDKIKPWTSNYGDGLTWDELTETVSGSMIRSYELADDVFILFLSKNGADLKVEFVKQDSRLPKEREAYEDGQICDYILFQHKDATLIV</sequence>
<dbReference type="KEGG" id="fax:FUAX_01960"/>
<proteinExistence type="predicted"/>